<name>A0A0E2LRI8_PORGN</name>
<dbReference type="EMBL" id="AWUW01000071">
    <property type="protein sequence ID" value="ERJ66753.1"/>
    <property type="molecule type" value="Genomic_DNA"/>
</dbReference>
<accession>A0A0E2LRI8</accession>
<gene>
    <name evidence="1" type="ORF">HMPREF1555_00999</name>
</gene>
<organism evidence="1 2">
    <name type="scientific">Porphyromonas gingivalis F0570</name>
    <dbReference type="NCBI Taxonomy" id="1227271"/>
    <lineage>
        <taxon>Bacteria</taxon>
        <taxon>Pseudomonadati</taxon>
        <taxon>Bacteroidota</taxon>
        <taxon>Bacteroidia</taxon>
        <taxon>Bacteroidales</taxon>
        <taxon>Porphyromonadaceae</taxon>
        <taxon>Porphyromonas</taxon>
    </lineage>
</organism>
<dbReference type="AlphaFoldDB" id="A0A0E2LRI8"/>
<sequence>MIIISNYEILLFFGCHDLNKYYFCGVSNETLVSVRIYKLIKPHENMRHVALRLHFLVIGKVLSQVKKSHTI</sequence>
<proteinExistence type="predicted"/>
<evidence type="ECO:0000313" key="1">
    <source>
        <dbReference type="EMBL" id="ERJ66753.1"/>
    </source>
</evidence>
<protein>
    <submittedName>
        <fullName evidence="1">Uncharacterized protein</fullName>
    </submittedName>
</protein>
<comment type="caution">
    <text evidence="1">The sequence shown here is derived from an EMBL/GenBank/DDBJ whole genome shotgun (WGS) entry which is preliminary data.</text>
</comment>
<reference evidence="1 2" key="1">
    <citation type="submission" date="2013-06" db="EMBL/GenBank/DDBJ databases">
        <authorList>
            <person name="Weinstock G."/>
            <person name="Sodergren E."/>
            <person name="Lobos E.A."/>
            <person name="Fulton L."/>
            <person name="Fulton R."/>
            <person name="Courtney L."/>
            <person name="Fronick C."/>
            <person name="O'Laughlin M."/>
            <person name="Godfrey J."/>
            <person name="Wilson R.M."/>
            <person name="Miner T."/>
            <person name="Farmer C."/>
            <person name="Delehaunty K."/>
            <person name="Cordes M."/>
            <person name="Minx P."/>
            <person name="Tomlinson C."/>
            <person name="Chen J."/>
            <person name="Wollam A."/>
            <person name="Pepin K.H."/>
            <person name="Bhonagiri V."/>
            <person name="Zhang X."/>
            <person name="Warren W."/>
            <person name="Mitreva M."/>
            <person name="Mardis E.R."/>
            <person name="Wilson R.K."/>
        </authorList>
    </citation>
    <scope>NUCLEOTIDE SEQUENCE [LARGE SCALE GENOMIC DNA]</scope>
    <source>
        <strain evidence="1 2">F0570</strain>
    </source>
</reference>
<dbReference type="Proteomes" id="UP000016630">
    <property type="component" value="Unassembled WGS sequence"/>
</dbReference>
<evidence type="ECO:0000313" key="2">
    <source>
        <dbReference type="Proteomes" id="UP000016630"/>
    </source>
</evidence>
<dbReference type="HOGENOM" id="CLU_177767_0_0_10"/>